<protein>
    <submittedName>
        <fullName evidence="1">Uncharacterized protein</fullName>
    </submittedName>
</protein>
<dbReference type="Proteomes" id="UP001196413">
    <property type="component" value="Unassembled WGS sequence"/>
</dbReference>
<gene>
    <name evidence="1" type="ORF">KIN20_025371</name>
</gene>
<dbReference type="AlphaFoldDB" id="A0AAD5NDC1"/>
<dbReference type="EMBL" id="JAHQIW010005186">
    <property type="protein sequence ID" value="KAJ1365144.1"/>
    <property type="molecule type" value="Genomic_DNA"/>
</dbReference>
<proteinExistence type="predicted"/>
<accession>A0AAD5NDC1</accession>
<comment type="caution">
    <text evidence="1">The sequence shown here is derived from an EMBL/GenBank/DDBJ whole genome shotgun (WGS) entry which is preliminary data.</text>
</comment>
<evidence type="ECO:0000313" key="2">
    <source>
        <dbReference type="Proteomes" id="UP001196413"/>
    </source>
</evidence>
<sequence>MSLPIDGWRETRSKNCPICRGRTKATQIIHHLYFSNWDELDAAQLEFSNEAQYPVSAVQDDEREYNQRTANR</sequence>
<name>A0AAD5NDC1_PARTN</name>
<keyword evidence="2" id="KW-1185">Reference proteome</keyword>
<organism evidence="1 2">
    <name type="scientific">Parelaphostrongylus tenuis</name>
    <name type="common">Meningeal worm</name>
    <dbReference type="NCBI Taxonomy" id="148309"/>
    <lineage>
        <taxon>Eukaryota</taxon>
        <taxon>Metazoa</taxon>
        <taxon>Ecdysozoa</taxon>
        <taxon>Nematoda</taxon>
        <taxon>Chromadorea</taxon>
        <taxon>Rhabditida</taxon>
        <taxon>Rhabditina</taxon>
        <taxon>Rhabditomorpha</taxon>
        <taxon>Strongyloidea</taxon>
        <taxon>Metastrongylidae</taxon>
        <taxon>Parelaphostrongylus</taxon>
    </lineage>
</organism>
<evidence type="ECO:0000313" key="1">
    <source>
        <dbReference type="EMBL" id="KAJ1365144.1"/>
    </source>
</evidence>
<reference evidence="1" key="1">
    <citation type="submission" date="2021-06" db="EMBL/GenBank/DDBJ databases">
        <title>Parelaphostrongylus tenuis whole genome reference sequence.</title>
        <authorList>
            <person name="Garwood T.J."/>
            <person name="Larsen P.A."/>
            <person name="Fountain-Jones N.M."/>
            <person name="Garbe J.R."/>
            <person name="Macchietto M.G."/>
            <person name="Kania S.A."/>
            <person name="Gerhold R.W."/>
            <person name="Richards J.E."/>
            <person name="Wolf T.M."/>
        </authorList>
    </citation>
    <scope>NUCLEOTIDE SEQUENCE</scope>
    <source>
        <strain evidence="1">MNPRO001-30</strain>
        <tissue evidence="1">Meninges</tissue>
    </source>
</reference>